<keyword evidence="5" id="KW-1185">Reference proteome</keyword>
<protein>
    <recommendedName>
        <fullName evidence="2">UPF0173 metal-dependent hydrolase DC3_50180</fullName>
    </recommendedName>
</protein>
<gene>
    <name evidence="4" type="ORF">DC3_50180</name>
</gene>
<dbReference type="PANTHER" id="PTHR43546">
    <property type="entry name" value="UPF0173 METAL-DEPENDENT HYDROLASE MJ1163-RELATED"/>
    <property type="match status" value="1"/>
</dbReference>
<dbReference type="OrthoDB" id="9789133at2"/>
<dbReference type="InterPro" id="IPR022877">
    <property type="entry name" value="UPF0173"/>
</dbReference>
<dbReference type="Gene3D" id="3.60.15.10">
    <property type="entry name" value="Ribonuclease Z/Hydroxyacylglutathione hydrolase-like"/>
    <property type="match status" value="1"/>
</dbReference>
<organism evidence="4 5">
    <name type="scientific">Deinococcus cellulosilyticus (strain DSM 18568 / NBRC 106333 / KACC 11606 / 5516J-15)</name>
    <dbReference type="NCBI Taxonomy" id="1223518"/>
    <lineage>
        <taxon>Bacteria</taxon>
        <taxon>Thermotogati</taxon>
        <taxon>Deinococcota</taxon>
        <taxon>Deinococci</taxon>
        <taxon>Deinococcales</taxon>
        <taxon>Deinococcaceae</taxon>
        <taxon>Deinococcus</taxon>
    </lineage>
</organism>
<evidence type="ECO:0000259" key="3">
    <source>
        <dbReference type="SMART" id="SM00849"/>
    </source>
</evidence>
<reference evidence="4 5" key="1">
    <citation type="submission" date="2019-07" db="EMBL/GenBank/DDBJ databases">
        <title>Whole genome shotgun sequence of Deinococcus cellulosilyticus NBRC 106333.</title>
        <authorList>
            <person name="Hosoyama A."/>
            <person name="Uohara A."/>
            <person name="Ohji S."/>
            <person name="Ichikawa N."/>
        </authorList>
    </citation>
    <scope>NUCLEOTIDE SEQUENCE [LARGE SCALE GENOMIC DNA]</scope>
    <source>
        <strain evidence="4 5">NBRC 106333</strain>
    </source>
</reference>
<evidence type="ECO:0000313" key="5">
    <source>
        <dbReference type="Proteomes" id="UP000321306"/>
    </source>
</evidence>
<dbReference type="InterPro" id="IPR036866">
    <property type="entry name" value="RibonucZ/Hydroxyglut_hydro"/>
</dbReference>
<dbReference type="HAMAP" id="MF_00457">
    <property type="entry name" value="UPF0173"/>
    <property type="match status" value="1"/>
</dbReference>
<feature type="domain" description="Metallo-beta-lactamase" evidence="3">
    <location>
        <begin position="7"/>
        <end position="190"/>
    </location>
</feature>
<dbReference type="InterPro" id="IPR050114">
    <property type="entry name" value="UPF0173_UPF0282_UlaG_hydrolase"/>
</dbReference>
<proteinExistence type="inferred from homology"/>
<dbReference type="GO" id="GO:0016787">
    <property type="term" value="F:hydrolase activity"/>
    <property type="evidence" value="ECO:0007669"/>
    <property type="project" value="UniProtKB-UniRule"/>
</dbReference>
<dbReference type="SUPFAM" id="SSF56281">
    <property type="entry name" value="Metallo-hydrolase/oxidoreductase"/>
    <property type="match status" value="1"/>
</dbReference>
<sequence length="226" mass="24983">MRIEYLGHSCLYIETGDFRLLIDPFVQGNPLCPVSLEELKGRNITHVLVTHAHGDHWGNTLDFAREGAQVIGIVEITSYAAHHGARSTHGMNIGGSHPFDWGTLQLTPAWHSSSFPDGTYGGFPTGMVLTLEGKKIYHAGDTCRFREMEWIGDLGLDLAFLPIGDNFTMNADEAAKCLPMLRPRLTVPMHYNTFPVVNADPARFETEAEMLGFQVQIMSPGATLEL</sequence>
<dbReference type="EMBL" id="BJXB01000033">
    <property type="protein sequence ID" value="GEM49383.1"/>
    <property type="molecule type" value="Genomic_DNA"/>
</dbReference>
<comment type="similarity">
    <text evidence="2">Belongs to the UPF0173 family.</text>
</comment>
<evidence type="ECO:0000256" key="1">
    <source>
        <dbReference type="ARBA" id="ARBA00022801"/>
    </source>
</evidence>
<name>A0A511N951_DEIC1</name>
<dbReference type="RefSeq" id="WP_146889841.1">
    <property type="nucleotide sequence ID" value="NZ_BJXB01000033.1"/>
</dbReference>
<dbReference type="NCBIfam" id="NF001911">
    <property type="entry name" value="PRK00685.1"/>
    <property type="match status" value="1"/>
</dbReference>
<dbReference type="Pfam" id="PF12706">
    <property type="entry name" value="Lactamase_B_2"/>
    <property type="match status" value="1"/>
</dbReference>
<evidence type="ECO:0000256" key="2">
    <source>
        <dbReference type="HAMAP-Rule" id="MF_00457"/>
    </source>
</evidence>
<comment type="caution">
    <text evidence="4">The sequence shown here is derived from an EMBL/GenBank/DDBJ whole genome shotgun (WGS) entry which is preliminary data.</text>
</comment>
<dbReference type="Proteomes" id="UP000321306">
    <property type="component" value="Unassembled WGS sequence"/>
</dbReference>
<keyword evidence="1 2" id="KW-0378">Hydrolase</keyword>
<evidence type="ECO:0000313" key="4">
    <source>
        <dbReference type="EMBL" id="GEM49383.1"/>
    </source>
</evidence>
<dbReference type="InterPro" id="IPR001279">
    <property type="entry name" value="Metallo-B-lactamas"/>
</dbReference>
<accession>A0A511N951</accession>
<dbReference type="SMART" id="SM00849">
    <property type="entry name" value="Lactamase_B"/>
    <property type="match status" value="1"/>
</dbReference>
<dbReference type="AlphaFoldDB" id="A0A511N951"/>
<dbReference type="PANTHER" id="PTHR43546:SF3">
    <property type="entry name" value="UPF0173 METAL-DEPENDENT HYDROLASE MJ1163"/>
    <property type="match status" value="1"/>
</dbReference>